<proteinExistence type="predicted"/>
<evidence type="ECO:0000313" key="3">
    <source>
        <dbReference type="Proteomes" id="UP000186079"/>
    </source>
</evidence>
<evidence type="ECO:0000313" key="2">
    <source>
        <dbReference type="EMBL" id="SIR33750.1"/>
    </source>
</evidence>
<accession>A0A1N7A3L9</accession>
<name>A0A1N7A3L9_9PSED</name>
<feature type="region of interest" description="Disordered" evidence="1">
    <location>
        <begin position="430"/>
        <end position="454"/>
    </location>
</feature>
<dbReference type="RefSeq" id="WP_052199828.1">
    <property type="nucleotide sequence ID" value="NZ_FTMC01000020.1"/>
</dbReference>
<organism evidence="2 3">
    <name type="scientific">Pseudomonas flexibilis</name>
    <dbReference type="NCBI Taxonomy" id="706570"/>
    <lineage>
        <taxon>Bacteria</taxon>
        <taxon>Pseudomonadati</taxon>
        <taxon>Pseudomonadota</taxon>
        <taxon>Gammaproteobacteria</taxon>
        <taxon>Pseudomonadales</taxon>
        <taxon>Pseudomonadaceae</taxon>
        <taxon>Pseudomonas</taxon>
    </lineage>
</organism>
<feature type="compositionally biased region" description="Basic and acidic residues" evidence="1">
    <location>
        <begin position="434"/>
        <end position="445"/>
    </location>
</feature>
<reference evidence="2 3" key="1">
    <citation type="submission" date="2017-01" db="EMBL/GenBank/DDBJ databases">
        <authorList>
            <person name="Mah S.A."/>
            <person name="Swanson W.J."/>
            <person name="Moy G.W."/>
            <person name="Vacquier V.D."/>
        </authorList>
    </citation>
    <scope>NUCLEOTIDE SEQUENCE [LARGE SCALE GENOMIC DNA]</scope>
    <source>
        <strain evidence="2 3">ATCC 29606</strain>
    </source>
</reference>
<sequence length="454" mass="48353">MDRLPRTTRLLPILLLWSTASVAVDYRLGSRGEVLDDRVLYTLGGGSAAGAPTSLYRPDGLGVGLTWRANLMCGNMDLQTTLRNQLNGVTEGFQQIMGSVVQNATQAVMSLPALIIQRANPGLYELLSNGVMQGRIDYDRSQLTCQAMARQMADAIGQGAWGSLAKGQAMQENLQTSQDAVRVVSATETTGGNQGVTWVGGQPAGGSGQPPIRVTRDLVQAGYNLLHSRPATDTQAILDADCNGGALCSAWSTPQQAADWAVRVLGETEIATCDDCETLHASAGTGLTPLIQETYQEHLQALQGLLDGSQPLTADRLASASSPLLMVSRGVIEALRDDPDQVTLARRMASETALSDVIGKALLLQRALLAGQREPHIESATPAREAVQRQLATLEREIHALQLELQLRQMLAGNAASLILERQEVATSAARAVRQGDPEPGRLREAQSSPGSQP</sequence>
<dbReference type="EMBL" id="FTMC01000020">
    <property type="protein sequence ID" value="SIR33750.1"/>
    <property type="molecule type" value="Genomic_DNA"/>
</dbReference>
<evidence type="ECO:0000256" key="1">
    <source>
        <dbReference type="SAM" id="MobiDB-lite"/>
    </source>
</evidence>
<dbReference type="InterPro" id="IPR021204">
    <property type="entry name" value="Integr_conj_element_PFL4711"/>
</dbReference>
<dbReference type="AlphaFoldDB" id="A0A1N7A3L9"/>
<protein>
    <submittedName>
        <fullName evidence="2">Integrating conjugative element protein, PFL_4711 family</fullName>
    </submittedName>
</protein>
<gene>
    <name evidence="2" type="ORF">SAMN05421672_12014</name>
</gene>
<dbReference type="NCBIfam" id="TIGR03755">
    <property type="entry name" value="conj_TIGR03755"/>
    <property type="match status" value="1"/>
</dbReference>
<dbReference type="Proteomes" id="UP000186079">
    <property type="component" value="Unassembled WGS sequence"/>
</dbReference>